<dbReference type="Proteomes" id="UP000315759">
    <property type="component" value="Unassembled WGS sequence"/>
</dbReference>
<keyword evidence="2" id="KW-1185">Reference proteome</keyword>
<organism evidence="1 2">
    <name type="scientific">Mycolicibacterium hodleri</name>
    <dbReference type="NCBI Taxonomy" id="49897"/>
    <lineage>
        <taxon>Bacteria</taxon>
        <taxon>Bacillati</taxon>
        <taxon>Actinomycetota</taxon>
        <taxon>Actinomycetes</taxon>
        <taxon>Mycobacteriales</taxon>
        <taxon>Mycobacteriaceae</taxon>
        <taxon>Mycolicibacterium</taxon>
    </lineage>
</organism>
<dbReference type="InterPro" id="IPR019639">
    <property type="entry name" value="DUF2505"/>
</dbReference>
<proteinExistence type="predicted"/>
<dbReference type="EMBL" id="VIFX01000004">
    <property type="protein sequence ID" value="TQR87868.1"/>
    <property type="molecule type" value="Genomic_DNA"/>
</dbReference>
<reference evidence="1 2" key="1">
    <citation type="submission" date="2018-10" db="EMBL/GenBank/DDBJ databases">
        <title>Draft genome of Mycobacterium hodleri strain B.</title>
        <authorList>
            <person name="Amande T.J."/>
            <person name="Mcgenity T.J."/>
        </authorList>
    </citation>
    <scope>NUCLEOTIDE SEQUENCE [LARGE SCALE GENOMIC DNA]</scope>
    <source>
        <strain evidence="1 2">B</strain>
    </source>
</reference>
<protein>
    <submittedName>
        <fullName evidence="1">DUF2505 domain-containing protein</fullName>
    </submittedName>
</protein>
<dbReference type="InterPro" id="IPR023393">
    <property type="entry name" value="START-like_dom_sf"/>
</dbReference>
<evidence type="ECO:0000313" key="1">
    <source>
        <dbReference type="EMBL" id="TQR87868.1"/>
    </source>
</evidence>
<dbReference type="Pfam" id="PF10698">
    <property type="entry name" value="DUF2505"/>
    <property type="match status" value="1"/>
</dbReference>
<sequence>MPRSFDMEVDYDGTVEQIHRAFGDQSYWLERLAESGADEATLNSITSGADGGVDVVTTQTMRADRLPGVVAQFHRGDLSFVREEVWTPVRDGKATATVKGTIPGAPATLSGTVVLSPTGSGSRLEFTATVEVRIPLVGGKVESFIGSQLVGLLAAEQNFTTAWIKANA</sequence>
<gene>
    <name evidence="1" type="ORF">D8S82_04480</name>
</gene>
<dbReference type="RefSeq" id="WP_142550907.1">
    <property type="nucleotide sequence ID" value="NZ_VIFX01000004.1"/>
</dbReference>
<accession>A0A544W6J8</accession>
<comment type="caution">
    <text evidence="1">The sequence shown here is derived from an EMBL/GenBank/DDBJ whole genome shotgun (WGS) entry which is preliminary data.</text>
</comment>
<dbReference type="SUPFAM" id="SSF55961">
    <property type="entry name" value="Bet v1-like"/>
    <property type="match status" value="1"/>
</dbReference>
<name>A0A544W6J8_9MYCO</name>
<evidence type="ECO:0000313" key="2">
    <source>
        <dbReference type="Proteomes" id="UP000315759"/>
    </source>
</evidence>
<dbReference type="Gene3D" id="3.30.530.20">
    <property type="match status" value="1"/>
</dbReference>
<dbReference type="AlphaFoldDB" id="A0A544W6J8"/>